<dbReference type="AlphaFoldDB" id="A0A8H5LAA2"/>
<evidence type="ECO:0000256" key="3">
    <source>
        <dbReference type="SAM" id="MobiDB-lite"/>
    </source>
</evidence>
<feature type="signal peptide" evidence="4">
    <location>
        <begin position="1"/>
        <end position="23"/>
    </location>
</feature>
<proteinExistence type="predicted"/>
<keyword evidence="2 6" id="KW-0808">Transferase</keyword>
<dbReference type="PANTHER" id="PTHR48043:SF145">
    <property type="entry name" value="FI06409P-RELATED"/>
    <property type="match status" value="1"/>
</dbReference>
<dbReference type="InterPro" id="IPR002213">
    <property type="entry name" value="UDP_glucos_trans"/>
</dbReference>
<dbReference type="CDD" id="cd03784">
    <property type="entry name" value="GT1_Gtf-like"/>
    <property type="match status" value="1"/>
</dbReference>
<accession>A0A8H5LAA2</accession>
<dbReference type="OrthoDB" id="5835829at2759"/>
<dbReference type="InterPro" id="IPR050271">
    <property type="entry name" value="UDP-glycosyltransferase"/>
</dbReference>
<dbReference type="SUPFAM" id="SSF55194">
    <property type="entry name" value="Ribosome recycling factor, RRF"/>
    <property type="match status" value="1"/>
</dbReference>
<comment type="caution">
    <text evidence="6">The sequence shown here is derived from an EMBL/GenBank/DDBJ whole genome shotgun (WGS) entry which is preliminary data.</text>
</comment>
<keyword evidence="1" id="KW-0328">Glycosyltransferase</keyword>
<evidence type="ECO:0000256" key="2">
    <source>
        <dbReference type="ARBA" id="ARBA00022679"/>
    </source>
</evidence>
<reference evidence="6 7" key="1">
    <citation type="submission" date="2020-05" db="EMBL/GenBank/DDBJ databases">
        <title>Identification and distribution of gene clusters putatively required for synthesis of sphingolipid metabolism inhibitors in phylogenetically diverse species of the filamentous fungus Fusarium.</title>
        <authorList>
            <person name="Kim H.-S."/>
            <person name="Busman M."/>
            <person name="Brown D.W."/>
            <person name="Divon H."/>
            <person name="Uhlig S."/>
            <person name="Proctor R.H."/>
        </authorList>
    </citation>
    <scope>NUCLEOTIDE SEQUENCE [LARGE SCALE GENOMIC DNA]</scope>
    <source>
        <strain evidence="6 7">NRRL 66333</strain>
    </source>
</reference>
<dbReference type="Gene3D" id="3.30.1360.40">
    <property type="match status" value="1"/>
</dbReference>
<dbReference type="GO" id="GO:0008194">
    <property type="term" value="F:UDP-glycosyltransferase activity"/>
    <property type="evidence" value="ECO:0007669"/>
    <property type="project" value="InterPro"/>
</dbReference>
<dbReference type="RefSeq" id="XP_036533316.1">
    <property type="nucleotide sequence ID" value="XM_036675842.1"/>
</dbReference>
<dbReference type="Gene3D" id="3.40.50.2000">
    <property type="entry name" value="Glycogen Phosphorylase B"/>
    <property type="match status" value="2"/>
</dbReference>
<evidence type="ECO:0000313" key="6">
    <source>
        <dbReference type="EMBL" id="KAF5589275.1"/>
    </source>
</evidence>
<dbReference type="GeneID" id="59310560"/>
<evidence type="ECO:0000256" key="1">
    <source>
        <dbReference type="ARBA" id="ARBA00022676"/>
    </source>
</evidence>
<dbReference type="InterPro" id="IPR023584">
    <property type="entry name" value="Ribosome_recyc_fac_dom"/>
</dbReference>
<keyword evidence="7" id="KW-1185">Reference proteome</keyword>
<dbReference type="Pfam" id="PF00201">
    <property type="entry name" value="UDPGT"/>
    <property type="match status" value="1"/>
</dbReference>
<gene>
    <name evidence="6" type="ORF">FSUBG_11187</name>
</gene>
<feature type="region of interest" description="Disordered" evidence="3">
    <location>
        <begin position="546"/>
        <end position="567"/>
    </location>
</feature>
<dbReference type="PANTHER" id="PTHR48043">
    <property type="entry name" value="EG:EG0003.4 PROTEIN-RELATED"/>
    <property type="match status" value="1"/>
</dbReference>
<feature type="region of interest" description="Disordered" evidence="3">
    <location>
        <begin position="812"/>
        <end position="831"/>
    </location>
</feature>
<keyword evidence="4" id="KW-0732">Signal</keyword>
<evidence type="ECO:0000259" key="5">
    <source>
        <dbReference type="Pfam" id="PF01765"/>
    </source>
</evidence>
<name>A0A8H5LAA2_GIBSU</name>
<evidence type="ECO:0000313" key="7">
    <source>
        <dbReference type="Proteomes" id="UP000547976"/>
    </source>
</evidence>
<dbReference type="InterPro" id="IPR036191">
    <property type="entry name" value="RRF_sf"/>
</dbReference>
<dbReference type="EMBL" id="JAAOAV010000208">
    <property type="protein sequence ID" value="KAF5589275.1"/>
    <property type="molecule type" value="Genomic_DNA"/>
</dbReference>
<dbReference type="Gene3D" id="1.10.132.20">
    <property type="entry name" value="Ribosome-recycling factor"/>
    <property type="match status" value="1"/>
</dbReference>
<sequence length="831" mass="92865">MADSPGFRRRILLLATTGGFTHAAPVLEIGAVLASRGHDVQFATCAGQEDWTANYPFIKTVYTVGPAASEDDLDVHYESMRLWRHEHGFGPMMRSKYFFDNFWTDTYKSLRSLCENDSTRPDFIVADFFADSAARDMLKQFNIQLASVWPQMPYAMAPVSYHPGQPGFQADGVLTSEHASLSSRFWNEFVVLAALPTIIPWLIWTKRMRVDAGVNYSHSLLSKPDYLVLVNSFWGLEAPKELPPLMAPVGPILSDEYLPLDQDLAQFLSSHDRTIYVCLGTHVNLPGEELEKYLIGFIQALDEDSINGVIWSIPQKPRANFDILKSYSLSDGSSISIADLLNDSHPHFRLPIFAPQRAILAHPNTVLFLTHGGGSSANETLFHGTPVLAIGYFFDQLCNSARLKAAGVGMSLDKSYLTPSSISSAIAEIINDEDGSFAMNVRRMQGIAALNSKRKHLAADLIEEVMIDQELRFKKGAELRPMHLQTADMRMPIWKARNWDMWSISLTGLAVGGVASWWFATHGWKKLPVILARLLGPDLTSRRNFDSLNKLPTPETTSHNTNSPQSQCQEPMVLYEHACGNSPAPLRSIAATPRAFCTSPSLLKKRKITAPSNSPNSANAKAAAGSMNKAEFDTAKVPMPDPEDPLDFTAVVAAYAPIDAHFKTQLAGMIHGGRFNPTNLGSLPVPMKDHEGNDVTFPLRELAQVVPRSGRAISLLVNDKEYIKPIMSAVQASREFNQQPQRSEDNELELLLKVELERKDDVERRIKETVQHWKDRIRNARSRHEKTLKDWKKSGTVLPDIVKKAEKELQKVQDKKMKEIDQEEAQTIRQL</sequence>
<organism evidence="6 7">
    <name type="scientific">Gibberella subglutinans</name>
    <name type="common">Fusarium subglutinans</name>
    <dbReference type="NCBI Taxonomy" id="42677"/>
    <lineage>
        <taxon>Eukaryota</taxon>
        <taxon>Fungi</taxon>
        <taxon>Dikarya</taxon>
        <taxon>Ascomycota</taxon>
        <taxon>Pezizomycotina</taxon>
        <taxon>Sordariomycetes</taxon>
        <taxon>Hypocreomycetidae</taxon>
        <taxon>Hypocreales</taxon>
        <taxon>Nectriaceae</taxon>
        <taxon>Fusarium</taxon>
        <taxon>Fusarium fujikuroi species complex</taxon>
    </lineage>
</organism>
<feature type="compositionally biased region" description="Polar residues" evidence="3">
    <location>
        <begin position="554"/>
        <end position="567"/>
    </location>
</feature>
<dbReference type="Pfam" id="PF01765">
    <property type="entry name" value="RRF"/>
    <property type="match status" value="1"/>
</dbReference>
<evidence type="ECO:0000256" key="4">
    <source>
        <dbReference type="SAM" id="SignalP"/>
    </source>
</evidence>
<dbReference type="SUPFAM" id="SSF53756">
    <property type="entry name" value="UDP-Glycosyltransferase/glycogen phosphorylase"/>
    <property type="match status" value="1"/>
</dbReference>
<feature type="chain" id="PRO_5034491537" evidence="4">
    <location>
        <begin position="24"/>
        <end position="831"/>
    </location>
</feature>
<feature type="domain" description="Ribosome recycling factor" evidence="5">
    <location>
        <begin position="663"/>
        <end position="826"/>
    </location>
</feature>
<protein>
    <submittedName>
        <fullName evidence="6">UDP-glucuronosyltransferase 2C1 microsomal</fullName>
    </submittedName>
</protein>
<dbReference type="Proteomes" id="UP000547976">
    <property type="component" value="Unassembled WGS sequence"/>
</dbReference>